<comment type="caution">
    <text evidence="9">The sequence shown here is derived from an EMBL/GenBank/DDBJ whole genome shotgun (WGS) entry which is preliminary data.</text>
</comment>
<feature type="region of interest" description="Disordered" evidence="7">
    <location>
        <begin position="1019"/>
        <end position="1051"/>
    </location>
</feature>
<dbReference type="OrthoDB" id="2657661at2759"/>
<proteinExistence type="inferred from homology"/>
<evidence type="ECO:0000256" key="1">
    <source>
        <dbReference type="ARBA" id="ARBA00022516"/>
    </source>
</evidence>
<keyword evidence="4" id="KW-0560">Oxidoreductase</keyword>
<feature type="compositionally biased region" description="Acidic residues" evidence="7">
    <location>
        <begin position="1019"/>
        <end position="1032"/>
    </location>
</feature>
<evidence type="ECO:0000313" key="10">
    <source>
        <dbReference type="Proteomes" id="UP000636479"/>
    </source>
</evidence>
<dbReference type="InterPro" id="IPR051593">
    <property type="entry name" value="Ergosterol_Biosynth_ERG27"/>
</dbReference>
<feature type="transmembrane region" description="Helical" evidence="8">
    <location>
        <begin position="949"/>
        <end position="971"/>
    </location>
</feature>
<gene>
    <name evidence="9" type="ORF">MIND_00695400</name>
</gene>
<dbReference type="GO" id="GO:0005811">
    <property type="term" value="C:lipid droplet"/>
    <property type="evidence" value="ECO:0007669"/>
    <property type="project" value="TreeGrafter"/>
</dbReference>
<comment type="similarity">
    <text evidence="6">Belongs to the short-chain dehydrogenases/reductases (SDR) family. ERG27 subfamily.</text>
</comment>
<keyword evidence="8" id="KW-0472">Membrane</keyword>
<keyword evidence="5" id="KW-0443">Lipid metabolism</keyword>
<keyword evidence="1" id="KW-0444">Lipid biosynthesis</keyword>
<evidence type="ECO:0000256" key="2">
    <source>
        <dbReference type="ARBA" id="ARBA00022857"/>
    </source>
</evidence>
<dbReference type="GO" id="GO:0005741">
    <property type="term" value="C:mitochondrial outer membrane"/>
    <property type="evidence" value="ECO:0007669"/>
    <property type="project" value="TreeGrafter"/>
</dbReference>
<evidence type="ECO:0000313" key="9">
    <source>
        <dbReference type="EMBL" id="KAF7301304.1"/>
    </source>
</evidence>
<dbReference type="PANTHER" id="PTHR43647">
    <property type="entry name" value="DEHYDROGENASE"/>
    <property type="match status" value="1"/>
</dbReference>
<dbReference type="PANTHER" id="PTHR43647:SF1">
    <property type="entry name" value="3-KETO-STEROID REDUCTASE ERG27"/>
    <property type="match status" value="1"/>
</dbReference>
<keyword evidence="8" id="KW-0812">Transmembrane</keyword>
<name>A0A8H6W0S7_9AGAR</name>
<keyword evidence="2" id="KW-0521">NADP</keyword>
<accession>A0A8H6W0S7</accession>
<evidence type="ECO:0000256" key="3">
    <source>
        <dbReference type="ARBA" id="ARBA00022955"/>
    </source>
</evidence>
<feature type="transmembrane region" description="Helical" evidence="8">
    <location>
        <begin position="977"/>
        <end position="995"/>
    </location>
</feature>
<feature type="transmembrane region" description="Helical" evidence="8">
    <location>
        <begin position="890"/>
        <end position="910"/>
    </location>
</feature>
<dbReference type="EMBL" id="JACAZF010000006">
    <property type="protein sequence ID" value="KAF7301304.1"/>
    <property type="molecule type" value="Genomic_DNA"/>
</dbReference>
<reference evidence="9" key="1">
    <citation type="submission" date="2020-05" db="EMBL/GenBank/DDBJ databases">
        <title>Mycena genomes resolve the evolution of fungal bioluminescence.</title>
        <authorList>
            <person name="Tsai I.J."/>
        </authorList>
    </citation>
    <scope>NUCLEOTIDE SEQUENCE</scope>
    <source>
        <strain evidence="9">171206Taipei</strain>
    </source>
</reference>
<dbReference type="GO" id="GO:0006694">
    <property type="term" value="P:steroid biosynthetic process"/>
    <property type="evidence" value="ECO:0007669"/>
    <property type="project" value="UniProtKB-KW"/>
</dbReference>
<evidence type="ECO:0008006" key="11">
    <source>
        <dbReference type="Google" id="ProtNLM"/>
    </source>
</evidence>
<dbReference type="GO" id="GO:0005789">
    <property type="term" value="C:endoplasmic reticulum membrane"/>
    <property type="evidence" value="ECO:0007669"/>
    <property type="project" value="TreeGrafter"/>
</dbReference>
<protein>
    <recommendedName>
        <fullName evidence="11">3-keto sterol reductase</fullName>
    </recommendedName>
</protein>
<sequence>MASFPVIVVTGANAGVGFGVCQRLLYQLCSSNPPDSWPQPWATRANALALEPPTGNGLVLILACRSVKRAEEARDELYHSLDAHIKKLRKHPEYDGYADEFRHNLTIEVEYLDLARLDTVFDFSSRVSQRHPYVSHLICNAGYAPFSHIIWPAAIRQLCTNFLETVTKPVFYAQTFGELTSDGLGHTFQCNFFGHYVLFRTLEPLLKNTAYSADSRVIWCSSLEASPKFYDQADWQHIKNHHPYESTKYQIDLTGTILDLQSLQNKIVLKRVRHFVSQPGVAHTKISTNLVAYGGFIDGLKLVLFYLARLFNTRHHSIAPINAAIATVHLSLVALSFITFSQQKPNEKPEFEPVRFGAETTRLGEAQVGLTPVLGWEQNQKLAESPEYPSPPNYIAASHLPTTLHPYLHPGPNASRSSQDISTVPINQDSYSLHSLSASVHNLAGTVTLNVQDATTSRPASYLAPSPVGSARSSLDVQIQVETESPAQSRNPSFVHLETGDAVEPVAEWLNQAYPRIFPGTPESFSRYSRRRYVGNEETNFNIPPLTVGGKANNPSEEWQTCSHPEGAPYFHHSKNVGSDLNDVLLPPMLSQRVFTDADLFDPEALEWINRQMKTILDFLRARNITPEEHVDLVLDEYFYSDDSRGCQYYFVNHSSRCIFWMDSVNSELFEVAKEVNGISSASHIRHILEAQYWYHCDLFPLSLNVTPAIVDELRDIVLHSIGDLITSSTSTVSWKIDQLNDMSRLVDGLTKNVGKSHGKKLSGTSCLVGRLMQEFVRARVYNFHGEPGARLNVDQSVYDVARRRTLLIKLLSPLLFYAPDFHLDGLHTIFTDGLVRHRGWSEFVSRLTGEWQEFTLYATVVLNANVAFLSIQSVDTDGQSTPHRTPTQIASYMSMLTSIGAIIVGLLLLKQNRNRDRVPAPEAASYMSNRTHPTLGLETLAILYSLPYAMLIWSMVSFLAAFSFLCFLHADLKTRALSAVIWGAVAALILWCAVNGWEKGMGDWEWPFLSRLFGTKDEEPEAEEDDDDEKSTDEVKKETASVASRSKSRTWRWRWPSISIPGRKSSLDSDETAV</sequence>
<dbReference type="InterPro" id="IPR036291">
    <property type="entry name" value="NAD(P)-bd_dom_sf"/>
</dbReference>
<keyword evidence="3" id="KW-0752">Steroid biosynthesis</keyword>
<dbReference type="RefSeq" id="XP_037219304.1">
    <property type="nucleotide sequence ID" value="XM_037363660.1"/>
</dbReference>
<organism evidence="9 10">
    <name type="scientific">Mycena indigotica</name>
    <dbReference type="NCBI Taxonomy" id="2126181"/>
    <lineage>
        <taxon>Eukaryota</taxon>
        <taxon>Fungi</taxon>
        <taxon>Dikarya</taxon>
        <taxon>Basidiomycota</taxon>
        <taxon>Agaricomycotina</taxon>
        <taxon>Agaricomycetes</taxon>
        <taxon>Agaricomycetidae</taxon>
        <taxon>Agaricales</taxon>
        <taxon>Marasmiineae</taxon>
        <taxon>Mycenaceae</taxon>
        <taxon>Mycena</taxon>
    </lineage>
</organism>
<dbReference type="Proteomes" id="UP000636479">
    <property type="component" value="Unassembled WGS sequence"/>
</dbReference>
<keyword evidence="10" id="KW-1185">Reference proteome</keyword>
<evidence type="ECO:0000256" key="6">
    <source>
        <dbReference type="ARBA" id="ARBA00023593"/>
    </source>
</evidence>
<dbReference type="GeneID" id="59346176"/>
<evidence type="ECO:0000256" key="8">
    <source>
        <dbReference type="SAM" id="Phobius"/>
    </source>
</evidence>
<evidence type="ECO:0000256" key="5">
    <source>
        <dbReference type="ARBA" id="ARBA00023098"/>
    </source>
</evidence>
<evidence type="ECO:0000256" key="7">
    <source>
        <dbReference type="SAM" id="MobiDB-lite"/>
    </source>
</evidence>
<dbReference type="AlphaFoldDB" id="A0A8H6W0S7"/>
<keyword evidence="8" id="KW-1133">Transmembrane helix</keyword>
<dbReference type="Gene3D" id="3.40.50.720">
    <property type="entry name" value="NAD(P)-binding Rossmann-like Domain"/>
    <property type="match status" value="1"/>
</dbReference>
<dbReference type="SUPFAM" id="SSF51735">
    <property type="entry name" value="NAD(P)-binding Rossmann-fold domains"/>
    <property type="match status" value="1"/>
</dbReference>
<dbReference type="GO" id="GO:0000253">
    <property type="term" value="F:3-beta-hydroxysteroid 3-dehydrogenase (NADP+) activity"/>
    <property type="evidence" value="ECO:0007669"/>
    <property type="project" value="TreeGrafter"/>
</dbReference>
<evidence type="ECO:0000256" key="4">
    <source>
        <dbReference type="ARBA" id="ARBA00023002"/>
    </source>
</evidence>